<dbReference type="GO" id="GO:0016020">
    <property type="term" value="C:membrane"/>
    <property type="evidence" value="ECO:0007669"/>
    <property type="project" value="InterPro"/>
</dbReference>
<comment type="caution">
    <text evidence="5">The sequence shown here is derived from an EMBL/GenBank/DDBJ whole genome shotgun (WGS) entry which is preliminary data.</text>
</comment>
<evidence type="ECO:0000313" key="5">
    <source>
        <dbReference type="EMBL" id="KAG2467310.1"/>
    </source>
</evidence>
<dbReference type="GO" id="GO:0005524">
    <property type="term" value="F:ATP binding"/>
    <property type="evidence" value="ECO:0007669"/>
    <property type="project" value="InterPro"/>
</dbReference>
<dbReference type="Proteomes" id="UP000886611">
    <property type="component" value="Unassembled WGS sequence"/>
</dbReference>
<sequence>MLLDSSRLKVNFVIRNRSFKESNRQSREIKDLVSQKTMGLVRMQFWKNALEEIFRDDPPHQPVAMELWRVCVKDIHADHAASHIGKAQGIVTCLRAVPYHSSKRKVYLPMDICMLKMSCQDDGRSLDSSKTAASSRSACPVLRDSEIVIVGAGVLGSAMAAVLGRDGRKVTVIERDMREPDRIVGELLQPGGFRALKELGLEGNKRQKLLKLFSNGDPGAVEGVDAHTIKGYMIHNSETRTEVEIPYPVVESAVQCGKAFHHGRFIMGLRRVASAEANVQFIEGTVTSLKEEDGRVTGVIYKDKESGEEKEIYAQLTVVADGCFSRFRKNLISGKVSISSHFAGYIMKNTPQFKANYAELVLANPSPVLIYQISSTETRVLVDIRGEMPKNIKDYMIDHIYPQLPGVLLLGDAYNMRHPLTGGGMSVVFNDVRIWKALLQKIPDLCDDTAMLQAKKKFHWERKTSHSFVVNVLAQALYELFAGTDESLHQLKKACFLYFKLGGKCVTGPVGLLSVGNAIIAELLRLSDFIPSFFRLKDKVDQQKYGEIVYDFSYFKGPEYYESKLEAKPELQDLDEEFRENNIEILTRFYLAFESVHKYIVDLNRYLDDLNEGVYIQQTLESVLLNEDGKQLLCEAIYLYGVMLLVIDMKIEGEVRERMLVSYYRYSATRSSVDTNLDDICKLLRSTGYSSQPGAKRPANYPESYFSRVPISETFISMVIGRLRSDDIYNQVSAYPLPEHRSTALATQAAMLYVILYFTPNILNTQQAKMREIVDKYFPDNWVISIYMGITVNLMEAWEPYKAARTALNYTLDQANIKEQASRYASSVEVLRPQVQQFLKQGFLREEYVLDNIPKLLNCLRDCNVAIRWLMLHTAESAYDPNNKRFRQMKDQVINDSKYNAKILFQLLLDTSQFEFVLKEVQEFHQLESNLQVCQFLGDTRRFLHHMIRTINIKEEVLITMQIIGDLSYAWQLIDSFTSIMQESIRANPSMVTKLRATFIKVLQIIPESMFTSLAKIIKLQIHDIMEVPTRLDKDKLRDYAQLGARYEVAKLTHAISIFTEGILMMKTTLVGIIKVDPKQLLEDGIRKELVRRVAFALHKGLIFNPKAKTSELMPKLKEMAATMDGFYRSFEYIQDYVSIYGLKIWQEEVSRIINYNVEQECNNFLRTKIQDWQSVYQSTHIPIPQYPPVDESATFIGRLCREILRITDPKVTCYINQLNTWYDIRTHQEVTNNRLFSEIQNTLGTFGLNGLDRLLCFMIVKELQIFLSMLQRTILRDRYLLDILRALMNAVSPVKGIVANASKVYSTAVMKTQKVWTPYLEAIQKVGQMQILRRQIANELNYSCKFDSKHLAAALDNLNKALLADIEAHYQNPLLPYPKEENTLLYEITAYLEAAGLNNPLNKIYVTTKRLQFFPLVNFLFLISQLPKMQYSKNQGMTCRKPTDPVDWPPLILGLLTLLKQFHSRYAEQFLALIGQFIRSLMEQTTSQKIPEMPSDVIGALMFMEDYVHYTKLPRKYFSTMLGFSRTVCSSLSSLETCQAYLNTGIDLATNLALELTEAGGSIEDVNKLEQMVLKSVASSQDLTNFTKAVQQATAQIKNEPPESMSELVQEKYVALQKASKDLLLKDEKFIKFKENLKEARRQAGLIKNNEEDNQEDLDDDIAVTQSQKNFTCPITQVFSMKQYQDKILPYTTLPAHQNISSIVDIIMGDCNVYVFFERDYGDMHTFVKGCKKVEEDTAARLFYQIVSAVAHCHHSGIVLGDLKLRKFIFSDEQRQVVKAKDLEETAVPVETHQRHKESCTTLPLQHQTNQTLLKLESLEESHIVKEGDDSMSEKHGCPAYVSPEILNTTGTYSGKSADVWSLGIMLYTLLVGHYPFHDSDPSALFSKIRKGQFCIPETVSPKAKCLIRSILRREACERLTAAEILLHPWFREAMRRDCVQEVFQTPDQTVPEVPSLQDDFCSFLC</sequence>
<dbReference type="Gene3D" id="3.50.50.60">
    <property type="entry name" value="FAD/NAD(P)-binding domain"/>
    <property type="match status" value="1"/>
</dbReference>
<dbReference type="SUPFAM" id="SSF56112">
    <property type="entry name" value="Protein kinase-like (PK-like)"/>
    <property type="match status" value="1"/>
</dbReference>
<protein>
    <recommendedName>
        <fullName evidence="2">WASH complex subunit 5</fullName>
    </recommendedName>
    <alternativeName>
        <fullName evidence="3">WASH complex subunit strumpellin</fullName>
    </alternativeName>
</protein>
<organism evidence="5 6">
    <name type="scientific">Polypterus senegalus</name>
    <name type="common">Senegal bichir</name>
    <dbReference type="NCBI Taxonomy" id="55291"/>
    <lineage>
        <taxon>Eukaryota</taxon>
        <taxon>Metazoa</taxon>
        <taxon>Chordata</taxon>
        <taxon>Craniata</taxon>
        <taxon>Vertebrata</taxon>
        <taxon>Euteleostomi</taxon>
        <taxon>Actinopterygii</taxon>
        <taxon>Polypteriformes</taxon>
        <taxon>Polypteridae</taxon>
        <taxon>Polypterus</taxon>
    </lineage>
</organism>
<dbReference type="GO" id="GO:0004672">
    <property type="term" value="F:protein kinase activity"/>
    <property type="evidence" value="ECO:0007669"/>
    <property type="project" value="InterPro"/>
</dbReference>
<dbReference type="GO" id="GO:0050660">
    <property type="term" value="F:flavin adenine dinucleotide binding"/>
    <property type="evidence" value="ECO:0007669"/>
    <property type="project" value="InterPro"/>
</dbReference>
<dbReference type="Pfam" id="PF00069">
    <property type="entry name" value="Pkinase"/>
    <property type="match status" value="1"/>
</dbReference>
<feature type="non-terminal residue" evidence="5">
    <location>
        <position position="1967"/>
    </location>
</feature>
<dbReference type="PANTHER" id="PTHR15691">
    <property type="entry name" value="WASH COMPLEX SUBUNIT 5"/>
    <property type="match status" value="1"/>
</dbReference>
<dbReference type="InterPro" id="IPR019393">
    <property type="entry name" value="WASH_strumpellin"/>
</dbReference>
<dbReference type="GO" id="GO:0007032">
    <property type="term" value="P:endosome organization"/>
    <property type="evidence" value="ECO:0007669"/>
    <property type="project" value="TreeGrafter"/>
</dbReference>
<comment type="similarity">
    <text evidence="1">Belongs to the strumpellin family.</text>
</comment>
<accession>A0A8X7XDS1</accession>
<evidence type="ECO:0000256" key="2">
    <source>
        <dbReference type="ARBA" id="ARBA00013581"/>
    </source>
</evidence>
<dbReference type="GO" id="GO:0140285">
    <property type="term" value="P:endosome fission"/>
    <property type="evidence" value="ECO:0007669"/>
    <property type="project" value="TreeGrafter"/>
</dbReference>
<dbReference type="GO" id="GO:0030041">
    <property type="term" value="P:actin filament polymerization"/>
    <property type="evidence" value="ECO:0007669"/>
    <property type="project" value="TreeGrafter"/>
</dbReference>
<dbReference type="InterPro" id="IPR000719">
    <property type="entry name" value="Prot_kinase_dom"/>
</dbReference>
<evidence type="ECO:0000256" key="3">
    <source>
        <dbReference type="ARBA" id="ARBA00029945"/>
    </source>
</evidence>
<dbReference type="SUPFAM" id="SSF51905">
    <property type="entry name" value="FAD/NAD(P)-binding domain"/>
    <property type="match status" value="1"/>
</dbReference>
<evidence type="ECO:0000256" key="1">
    <source>
        <dbReference type="ARBA" id="ARBA00006224"/>
    </source>
</evidence>
<dbReference type="PROSITE" id="PS50011">
    <property type="entry name" value="PROTEIN_KINASE_DOM"/>
    <property type="match status" value="1"/>
</dbReference>
<dbReference type="GO" id="GO:0051125">
    <property type="term" value="P:regulation of actin nucleation"/>
    <property type="evidence" value="ECO:0007669"/>
    <property type="project" value="TreeGrafter"/>
</dbReference>
<dbReference type="EMBL" id="JAATIS010000859">
    <property type="protein sequence ID" value="KAG2467310.1"/>
    <property type="molecule type" value="Genomic_DNA"/>
</dbReference>
<dbReference type="SMART" id="SM00220">
    <property type="entry name" value="S_TKc"/>
    <property type="match status" value="1"/>
</dbReference>
<dbReference type="GO" id="GO:0004506">
    <property type="term" value="F:squalene monooxygenase activity"/>
    <property type="evidence" value="ECO:0007669"/>
    <property type="project" value="InterPro"/>
</dbReference>
<dbReference type="Gene3D" id="1.10.510.10">
    <property type="entry name" value="Transferase(Phosphotransferase) domain 1"/>
    <property type="match status" value="1"/>
</dbReference>
<dbReference type="PANTHER" id="PTHR15691:SF6">
    <property type="entry name" value="WASH COMPLEX SUBUNIT 5"/>
    <property type="match status" value="1"/>
</dbReference>
<proteinExistence type="inferred from homology"/>
<dbReference type="Pfam" id="PF08491">
    <property type="entry name" value="SE"/>
    <property type="match status" value="2"/>
</dbReference>
<gene>
    <name evidence="5" type="primary">Washc5</name>
    <name evidence="5" type="ORF">GTO96_0009940</name>
</gene>
<dbReference type="InterPro" id="IPR002060">
    <property type="entry name" value="Squ/phyt_synthse"/>
</dbReference>
<feature type="non-terminal residue" evidence="5">
    <location>
        <position position="1"/>
    </location>
</feature>
<dbReference type="GO" id="GO:0005768">
    <property type="term" value="C:endosome"/>
    <property type="evidence" value="ECO:0007669"/>
    <property type="project" value="TreeGrafter"/>
</dbReference>
<dbReference type="InterPro" id="IPR036188">
    <property type="entry name" value="FAD/NAD-bd_sf"/>
</dbReference>
<dbReference type="Gene3D" id="3.30.200.20">
    <property type="entry name" value="Phosphorylase Kinase, domain 1"/>
    <property type="match status" value="1"/>
</dbReference>
<dbReference type="InterPro" id="IPR013698">
    <property type="entry name" value="Squalene_epoxidase"/>
</dbReference>
<dbReference type="InterPro" id="IPR011009">
    <property type="entry name" value="Kinase-like_dom_sf"/>
</dbReference>
<dbReference type="Pfam" id="PF10266">
    <property type="entry name" value="Strumpellin"/>
    <property type="match status" value="2"/>
</dbReference>
<keyword evidence="6" id="KW-1185">Reference proteome</keyword>
<feature type="domain" description="Protein kinase" evidence="4">
    <location>
        <begin position="1634"/>
        <end position="1932"/>
    </location>
</feature>
<dbReference type="Pfam" id="PF00494">
    <property type="entry name" value="SQS_PSY"/>
    <property type="match status" value="1"/>
</dbReference>
<dbReference type="SUPFAM" id="SSF48576">
    <property type="entry name" value="Terpenoid synthases"/>
    <property type="match status" value="1"/>
</dbReference>
<reference evidence="5 6" key="1">
    <citation type="journal article" date="2021" name="Cell">
        <title>Tracing the genetic footprints of vertebrate landing in non-teleost ray-finned fishes.</title>
        <authorList>
            <person name="Bi X."/>
            <person name="Wang K."/>
            <person name="Yang L."/>
            <person name="Pan H."/>
            <person name="Jiang H."/>
            <person name="Wei Q."/>
            <person name="Fang M."/>
            <person name="Yu H."/>
            <person name="Zhu C."/>
            <person name="Cai Y."/>
            <person name="He Y."/>
            <person name="Gan X."/>
            <person name="Zeng H."/>
            <person name="Yu D."/>
            <person name="Zhu Y."/>
            <person name="Jiang H."/>
            <person name="Qiu Q."/>
            <person name="Yang H."/>
            <person name="Zhang Y.E."/>
            <person name="Wang W."/>
            <person name="Zhu M."/>
            <person name="He S."/>
            <person name="Zhang G."/>
        </authorList>
    </citation>
    <scope>NUCLEOTIDE SEQUENCE [LARGE SCALE GENOMIC DNA]</scope>
    <source>
        <strain evidence="5">Bchr_013</strain>
    </source>
</reference>
<evidence type="ECO:0000259" key="4">
    <source>
        <dbReference type="PROSITE" id="PS50011"/>
    </source>
</evidence>
<dbReference type="InterPro" id="IPR008949">
    <property type="entry name" value="Isoprenoid_synthase_dom_sf"/>
</dbReference>
<evidence type="ECO:0000313" key="6">
    <source>
        <dbReference type="Proteomes" id="UP000886611"/>
    </source>
</evidence>
<name>A0A8X7XDS1_POLSE</name>
<dbReference type="GO" id="GO:0071203">
    <property type="term" value="C:WASH complex"/>
    <property type="evidence" value="ECO:0007669"/>
    <property type="project" value="InterPro"/>
</dbReference>